<dbReference type="PANTHER" id="PTHR12628">
    <property type="entry name" value="POLYCOMB-LIKE TRANSCRIPTION FACTOR"/>
    <property type="match status" value="1"/>
</dbReference>
<dbReference type="GO" id="GO:0008270">
    <property type="term" value="F:zinc ion binding"/>
    <property type="evidence" value="ECO:0007669"/>
    <property type="project" value="UniProtKB-KW"/>
</dbReference>
<evidence type="ECO:0000256" key="2">
    <source>
        <dbReference type="ARBA" id="ARBA00022723"/>
    </source>
</evidence>
<keyword evidence="4" id="KW-0862">Zinc</keyword>
<feature type="region of interest" description="Disordered" evidence="8">
    <location>
        <begin position="266"/>
        <end position="302"/>
    </location>
</feature>
<gene>
    <name evidence="10" type="ORF">PECAL_2P23380</name>
</gene>
<dbReference type="OrthoDB" id="1903104at2759"/>
<evidence type="ECO:0000259" key="9">
    <source>
        <dbReference type="PROSITE" id="PS50016"/>
    </source>
</evidence>
<feature type="coiled-coil region" evidence="7">
    <location>
        <begin position="107"/>
        <end position="134"/>
    </location>
</feature>
<dbReference type="GO" id="GO:0003677">
    <property type="term" value="F:DNA binding"/>
    <property type="evidence" value="ECO:0007669"/>
    <property type="project" value="TreeGrafter"/>
</dbReference>
<organism evidence="10 11">
    <name type="scientific">Pelagomonas calceolata</name>
    <dbReference type="NCBI Taxonomy" id="35677"/>
    <lineage>
        <taxon>Eukaryota</taxon>
        <taxon>Sar</taxon>
        <taxon>Stramenopiles</taxon>
        <taxon>Ochrophyta</taxon>
        <taxon>Pelagophyceae</taxon>
        <taxon>Pelagomonadales</taxon>
        <taxon>Pelagomonadaceae</taxon>
        <taxon>Pelagomonas</taxon>
    </lineage>
</organism>
<evidence type="ECO:0000256" key="6">
    <source>
        <dbReference type="PROSITE-ProRule" id="PRU00146"/>
    </source>
</evidence>
<dbReference type="SUPFAM" id="SSF57903">
    <property type="entry name" value="FYVE/PHD zinc finger"/>
    <property type="match status" value="1"/>
</dbReference>
<sequence>MAQMLDPDAIFATAEPTRRSGRAPQPRQNFAQDAYRAEREEEKKRKAALAKKPRGPSRPAPPRSKWENYERRVDGQIAKARSAAFFIETYAMDANRGSKRVQPKQELAKAKATLKAARSEIRSVLEEVASLHSEIRWGTEKELTEEDRNADLVPDEAKIREEDQNLPGINVEEVACSICGQYESTDDNDIIMCDRTNCFRAFHVKCCEPVMTPEMLGGADEDWFCHQCSTIDNIVEKVNEYFDKNYTCAGWKDVFAKEEEEVRVPTGGILDMDFGSGDDEDDEDHVSGDESDDEEDDASDVVSRCSGDVALGVKVPEDKIDVRNILEGPRKKQKLDYAALNAALSDAESDDGGAFYASLPKPRPPDSDEDNGGGNGAAAATGDGDSEGDFDA</sequence>
<dbReference type="AlphaFoldDB" id="A0A8J2SCR2"/>
<dbReference type="GO" id="GO:0045814">
    <property type="term" value="P:negative regulation of gene expression, epigenetic"/>
    <property type="evidence" value="ECO:0007669"/>
    <property type="project" value="TreeGrafter"/>
</dbReference>
<evidence type="ECO:0000313" key="10">
    <source>
        <dbReference type="EMBL" id="CAH0369223.1"/>
    </source>
</evidence>
<dbReference type="SMART" id="SM00249">
    <property type="entry name" value="PHD"/>
    <property type="match status" value="1"/>
</dbReference>
<evidence type="ECO:0000256" key="3">
    <source>
        <dbReference type="ARBA" id="ARBA00022771"/>
    </source>
</evidence>
<evidence type="ECO:0000256" key="7">
    <source>
        <dbReference type="SAM" id="Coils"/>
    </source>
</evidence>
<dbReference type="Gene3D" id="3.30.40.10">
    <property type="entry name" value="Zinc/RING finger domain, C3HC4 (zinc finger)"/>
    <property type="match status" value="1"/>
</dbReference>
<feature type="region of interest" description="Disordered" evidence="8">
    <location>
        <begin position="346"/>
        <end position="392"/>
    </location>
</feature>
<dbReference type="GO" id="GO:0005634">
    <property type="term" value="C:nucleus"/>
    <property type="evidence" value="ECO:0007669"/>
    <property type="project" value="UniProtKB-SubCell"/>
</dbReference>
<feature type="domain" description="PHD-type" evidence="9">
    <location>
        <begin position="173"/>
        <end position="231"/>
    </location>
</feature>
<dbReference type="InterPro" id="IPR019786">
    <property type="entry name" value="Zinc_finger_PHD-type_CS"/>
</dbReference>
<feature type="compositionally biased region" description="Acidic residues" evidence="8">
    <location>
        <begin position="276"/>
        <end position="299"/>
    </location>
</feature>
<comment type="subcellular location">
    <subcellularLocation>
        <location evidence="1">Nucleus</location>
    </subcellularLocation>
</comment>
<keyword evidence="7" id="KW-0175">Coiled coil</keyword>
<feature type="region of interest" description="Disordered" evidence="8">
    <location>
        <begin position="1"/>
        <end position="71"/>
    </location>
</feature>
<dbReference type="InterPro" id="IPR019787">
    <property type="entry name" value="Znf_PHD-finger"/>
</dbReference>
<proteinExistence type="predicted"/>
<dbReference type="InterPro" id="IPR013083">
    <property type="entry name" value="Znf_RING/FYVE/PHD"/>
</dbReference>
<evidence type="ECO:0000256" key="1">
    <source>
        <dbReference type="ARBA" id="ARBA00004123"/>
    </source>
</evidence>
<keyword evidence="2" id="KW-0479">Metal-binding</keyword>
<name>A0A8J2SCR2_9STRA</name>
<accession>A0A8J2SCR2</accession>
<dbReference type="PANTHER" id="PTHR12628:SF10">
    <property type="entry name" value="HOMEOBOX DOMAIN-CONTAINING PROTEIN"/>
    <property type="match status" value="1"/>
</dbReference>
<dbReference type="EMBL" id="CAKKNE010000002">
    <property type="protein sequence ID" value="CAH0369223.1"/>
    <property type="molecule type" value="Genomic_DNA"/>
</dbReference>
<dbReference type="PROSITE" id="PS50016">
    <property type="entry name" value="ZF_PHD_2"/>
    <property type="match status" value="1"/>
</dbReference>
<dbReference type="InterPro" id="IPR001965">
    <property type="entry name" value="Znf_PHD"/>
</dbReference>
<dbReference type="GO" id="GO:0003682">
    <property type="term" value="F:chromatin binding"/>
    <property type="evidence" value="ECO:0007669"/>
    <property type="project" value="TreeGrafter"/>
</dbReference>
<protein>
    <recommendedName>
        <fullName evidence="9">PHD-type domain-containing protein</fullName>
    </recommendedName>
</protein>
<dbReference type="PROSITE" id="PS01359">
    <property type="entry name" value="ZF_PHD_1"/>
    <property type="match status" value="1"/>
</dbReference>
<keyword evidence="11" id="KW-1185">Reference proteome</keyword>
<evidence type="ECO:0000256" key="4">
    <source>
        <dbReference type="ARBA" id="ARBA00022833"/>
    </source>
</evidence>
<keyword evidence="5" id="KW-0539">Nucleus</keyword>
<comment type="caution">
    <text evidence="10">The sequence shown here is derived from an EMBL/GenBank/DDBJ whole genome shotgun (WGS) entry which is preliminary data.</text>
</comment>
<evidence type="ECO:0000313" key="11">
    <source>
        <dbReference type="Proteomes" id="UP000789595"/>
    </source>
</evidence>
<dbReference type="Pfam" id="PF00628">
    <property type="entry name" value="PHD"/>
    <property type="match status" value="1"/>
</dbReference>
<dbReference type="InterPro" id="IPR011011">
    <property type="entry name" value="Znf_FYVE_PHD"/>
</dbReference>
<feature type="compositionally biased region" description="Basic residues" evidence="8">
    <location>
        <begin position="45"/>
        <end position="55"/>
    </location>
</feature>
<feature type="compositionally biased region" description="Basic and acidic residues" evidence="8">
    <location>
        <begin position="35"/>
        <end position="44"/>
    </location>
</feature>
<keyword evidence="3 6" id="KW-0863">Zinc-finger</keyword>
<evidence type="ECO:0000256" key="8">
    <source>
        <dbReference type="SAM" id="MobiDB-lite"/>
    </source>
</evidence>
<reference evidence="10" key="1">
    <citation type="submission" date="2021-11" db="EMBL/GenBank/DDBJ databases">
        <authorList>
            <consortium name="Genoscope - CEA"/>
            <person name="William W."/>
        </authorList>
    </citation>
    <scope>NUCLEOTIDE SEQUENCE</scope>
</reference>
<dbReference type="Proteomes" id="UP000789595">
    <property type="component" value="Unassembled WGS sequence"/>
</dbReference>
<evidence type="ECO:0000256" key="5">
    <source>
        <dbReference type="ARBA" id="ARBA00023242"/>
    </source>
</evidence>